<evidence type="ECO:0000313" key="2">
    <source>
        <dbReference type="Proteomes" id="UP000198598"/>
    </source>
</evidence>
<organism evidence="1 2">
    <name type="scientific">Spirosoma endophyticum</name>
    <dbReference type="NCBI Taxonomy" id="662367"/>
    <lineage>
        <taxon>Bacteria</taxon>
        <taxon>Pseudomonadati</taxon>
        <taxon>Bacteroidota</taxon>
        <taxon>Cytophagia</taxon>
        <taxon>Cytophagales</taxon>
        <taxon>Cytophagaceae</taxon>
        <taxon>Spirosoma</taxon>
    </lineage>
</organism>
<name>A0A1I2IBC6_9BACT</name>
<proteinExistence type="predicted"/>
<reference evidence="1 2" key="1">
    <citation type="submission" date="2016-10" db="EMBL/GenBank/DDBJ databases">
        <authorList>
            <person name="de Groot N.N."/>
        </authorList>
    </citation>
    <scope>NUCLEOTIDE SEQUENCE [LARGE SCALE GENOMIC DNA]</scope>
    <source>
        <strain evidence="1 2">DSM 26130</strain>
    </source>
</reference>
<dbReference type="EMBL" id="FOLQ01000065">
    <property type="protein sequence ID" value="SFF39669.1"/>
    <property type="molecule type" value="Genomic_DNA"/>
</dbReference>
<dbReference type="AlphaFoldDB" id="A0A1I2IBC6"/>
<sequence length="55" mass="6050">MDLLRLIINKQKNAGYSPQKSIIEPVAKGKLPRFTASVSIGDVLHCSHLWGMTGE</sequence>
<gene>
    <name evidence="1" type="ORF">SAMN05216167_1656</name>
</gene>
<accession>A0A1I2IBC6</accession>
<keyword evidence="2" id="KW-1185">Reference proteome</keyword>
<protein>
    <submittedName>
        <fullName evidence="1">Uncharacterized protein</fullName>
    </submittedName>
</protein>
<evidence type="ECO:0000313" key="1">
    <source>
        <dbReference type="EMBL" id="SFF39669.1"/>
    </source>
</evidence>
<dbReference type="Proteomes" id="UP000198598">
    <property type="component" value="Unassembled WGS sequence"/>
</dbReference>